<dbReference type="Gene3D" id="3.40.50.150">
    <property type="entry name" value="Vaccinia Virus protein VP39"/>
    <property type="match status" value="1"/>
</dbReference>
<evidence type="ECO:0000313" key="1">
    <source>
        <dbReference type="EMBL" id="EEX78266.1"/>
    </source>
</evidence>
<proteinExistence type="predicted"/>
<dbReference type="STRING" id="546271.Selsp_1710"/>
<dbReference type="AlphaFoldDB" id="C9LSM6"/>
<dbReference type="SUPFAM" id="SSF53335">
    <property type="entry name" value="S-adenosyl-L-methionine-dependent methyltransferases"/>
    <property type="match status" value="1"/>
</dbReference>
<dbReference type="Proteomes" id="UP000003505">
    <property type="component" value="Unassembled WGS sequence"/>
</dbReference>
<comment type="caution">
    <text evidence="1">The sequence shown here is derived from an EMBL/GenBank/DDBJ whole genome shotgun (WGS) entry which is preliminary data.</text>
</comment>
<organism evidence="1 2">
    <name type="scientific">Selenomonas sputigena (strain ATCC 35185 / DSM 20758 / CCUG 44933 / VPI D19B-28)</name>
    <dbReference type="NCBI Taxonomy" id="546271"/>
    <lineage>
        <taxon>Bacteria</taxon>
        <taxon>Bacillati</taxon>
        <taxon>Bacillota</taxon>
        <taxon>Negativicutes</taxon>
        <taxon>Selenomonadales</taxon>
        <taxon>Selenomonadaceae</taxon>
        <taxon>Selenomonas</taxon>
    </lineage>
</organism>
<protein>
    <recommendedName>
        <fullName evidence="3">Methyltransferase type 11 domain-containing protein</fullName>
    </recommendedName>
</protein>
<sequence length="326" mass="36832">MRDAGEERGDLMEYGGGLLRFLAPTCSALSVLVVESLAYLPKLREMMPAAALFAVTAETDAADAPELQGLDVSWFFLDYRDTPLPFERESFDYILADRCLETAGNPQDIAAGFGLFLRPTGYLLTSFLNVRHWSVIEDLRDGHFYAIVRRLFARPEMETLLAASFYKEVSFLPVWREAPQGVIEHLEAEGFENPGRDLEAKFWLCRARRTSDEVAPLKECFTPVVRRTLVTLLRRLEYGIEAEENAAALWQLCREEGIFLEYLVDFAAQTIVHQKDLLRVLLQTAEPQLARELAEAARRRLPRAEVREALQELAAESAKGAAEDEG</sequence>
<dbReference type="EMBL" id="ACKP02000010">
    <property type="protein sequence ID" value="EEX78266.1"/>
    <property type="molecule type" value="Genomic_DNA"/>
</dbReference>
<dbReference type="RefSeq" id="WP_006191281.1">
    <property type="nucleotide sequence ID" value="NC_015437.1"/>
</dbReference>
<dbReference type="InterPro" id="IPR029063">
    <property type="entry name" value="SAM-dependent_MTases_sf"/>
</dbReference>
<evidence type="ECO:0008006" key="3">
    <source>
        <dbReference type="Google" id="ProtNLM"/>
    </source>
</evidence>
<accession>C9LSM6</accession>
<gene>
    <name evidence="1" type="ORF">SELSPUOL_00451</name>
</gene>
<evidence type="ECO:0000313" key="2">
    <source>
        <dbReference type="Proteomes" id="UP000003505"/>
    </source>
</evidence>
<name>C9LSM6_SELS3</name>
<reference evidence="1 2" key="1">
    <citation type="submission" date="2009-09" db="EMBL/GenBank/DDBJ databases">
        <authorList>
            <person name="Weinstock G."/>
            <person name="Sodergren E."/>
            <person name="Clifton S."/>
            <person name="Fulton L."/>
            <person name="Fulton B."/>
            <person name="Courtney L."/>
            <person name="Fronick C."/>
            <person name="Harrison M."/>
            <person name="Strong C."/>
            <person name="Farmer C."/>
            <person name="Delahaunty K."/>
            <person name="Markovic C."/>
            <person name="Hall O."/>
            <person name="Minx P."/>
            <person name="Tomlinson C."/>
            <person name="Mitreva M."/>
            <person name="Nelson J."/>
            <person name="Hou S."/>
            <person name="Wollam A."/>
            <person name="Pepin K.H."/>
            <person name="Johnson M."/>
            <person name="Bhonagiri V."/>
            <person name="Nash W.E."/>
            <person name="Warren W."/>
            <person name="Chinwalla A."/>
            <person name="Mardis E.R."/>
            <person name="Wilson R.K."/>
        </authorList>
    </citation>
    <scope>NUCLEOTIDE SEQUENCE [LARGE SCALE GENOMIC DNA]</scope>
    <source>
        <strain evidence="2">ATCC 35185 / DSM 20758 / VPI D19B-28</strain>
    </source>
</reference>